<evidence type="ECO:0000256" key="4">
    <source>
        <dbReference type="ARBA" id="ARBA00022801"/>
    </source>
</evidence>
<comment type="caution">
    <text evidence="18">The sequence shown here is derived from an EMBL/GenBank/DDBJ whole genome shotgun (WGS) entry which is preliminary data.</text>
</comment>
<dbReference type="AlphaFoldDB" id="A0A9P6R209"/>
<evidence type="ECO:0000256" key="1">
    <source>
        <dbReference type="ARBA" id="ARBA00012552"/>
    </source>
</evidence>
<dbReference type="FunFam" id="3.40.50.300:FF:000397">
    <property type="entry name" value="Probable ATP-dependent RNA helicase DDX4"/>
    <property type="match status" value="1"/>
</dbReference>
<reference evidence="18" key="1">
    <citation type="journal article" date="2020" name="Fungal Divers.">
        <title>Resolving the Mortierellaceae phylogeny through synthesis of multi-gene phylogenetics and phylogenomics.</title>
        <authorList>
            <person name="Vandepol N."/>
            <person name="Liber J."/>
            <person name="Desiro A."/>
            <person name="Na H."/>
            <person name="Kennedy M."/>
            <person name="Barry K."/>
            <person name="Grigoriev I.V."/>
            <person name="Miller A.N."/>
            <person name="O'Donnell K."/>
            <person name="Stajich J.E."/>
            <person name="Bonito G."/>
        </authorList>
    </citation>
    <scope>NUCLEOTIDE SEQUENCE</scope>
    <source>
        <strain evidence="18">NVP60</strain>
    </source>
</reference>
<comment type="function">
    <text evidence="11">ATP-binding RNA helicase involved in translation initiation. Remodels RNA in response to ADP and ATP concentrations by facilitating disruption, but also formation of RNA duplexes.</text>
</comment>
<dbReference type="Gene3D" id="3.40.50.300">
    <property type="entry name" value="P-loop containing nucleotide triphosphate hydrolases"/>
    <property type="match status" value="2"/>
</dbReference>
<dbReference type="PROSITE" id="PS00039">
    <property type="entry name" value="DEAD_ATP_HELICASE"/>
    <property type="match status" value="1"/>
</dbReference>
<dbReference type="PANTHER" id="PTHR47958">
    <property type="entry name" value="ATP-DEPENDENT RNA HELICASE DBP3"/>
    <property type="match status" value="1"/>
</dbReference>
<accession>A0A9P6R209</accession>
<evidence type="ECO:0000256" key="13">
    <source>
        <dbReference type="PROSITE-ProRule" id="PRU00552"/>
    </source>
</evidence>
<keyword evidence="7" id="KW-0694">RNA-binding</keyword>
<dbReference type="OrthoDB" id="196131at2759"/>
<dbReference type="PROSITE" id="PS51195">
    <property type="entry name" value="Q_MOTIF"/>
    <property type="match status" value="1"/>
</dbReference>
<keyword evidence="2" id="KW-0396">Initiation factor</keyword>
<dbReference type="EC" id="3.6.4.13" evidence="1"/>
<dbReference type="CDD" id="cd18787">
    <property type="entry name" value="SF2_C_DEAD"/>
    <property type="match status" value="1"/>
</dbReference>
<dbReference type="InterPro" id="IPR000629">
    <property type="entry name" value="RNA-helicase_DEAD-box_CS"/>
</dbReference>
<dbReference type="PROSITE" id="PS51194">
    <property type="entry name" value="HELICASE_CTER"/>
    <property type="match status" value="1"/>
</dbReference>
<keyword evidence="2" id="KW-0648">Protein biosynthesis</keyword>
<protein>
    <recommendedName>
        <fullName evidence="9">ATP-dependent RNA helicase DED1</fullName>
        <ecNumber evidence="1">3.6.4.13</ecNumber>
    </recommendedName>
    <alternativeName>
        <fullName evidence="10">ATP-dependent RNA helicase ded1</fullName>
    </alternativeName>
</protein>
<dbReference type="GO" id="GO:0016787">
    <property type="term" value="F:hydrolase activity"/>
    <property type="evidence" value="ECO:0007669"/>
    <property type="project" value="UniProtKB-KW"/>
</dbReference>
<feature type="domain" description="Helicase ATP-binding" evidence="15">
    <location>
        <begin position="115"/>
        <end position="307"/>
    </location>
</feature>
<dbReference type="InterPro" id="IPR014001">
    <property type="entry name" value="Helicase_ATP-bd"/>
</dbReference>
<dbReference type="SMART" id="SM00490">
    <property type="entry name" value="HELICc"/>
    <property type="match status" value="1"/>
</dbReference>
<comment type="catalytic activity">
    <reaction evidence="12">
        <text>ATP + H2O = ADP + phosphate + H(+)</text>
        <dbReference type="Rhea" id="RHEA:13065"/>
        <dbReference type="ChEBI" id="CHEBI:15377"/>
        <dbReference type="ChEBI" id="CHEBI:15378"/>
        <dbReference type="ChEBI" id="CHEBI:30616"/>
        <dbReference type="ChEBI" id="CHEBI:43474"/>
        <dbReference type="ChEBI" id="CHEBI:456216"/>
        <dbReference type="EC" id="3.6.4.13"/>
    </reaction>
</comment>
<evidence type="ECO:0000259" key="15">
    <source>
        <dbReference type="PROSITE" id="PS51192"/>
    </source>
</evidence>
<evidence type="ECO:0000313" key="18">
    <source>
        <dbReference type="EMBL" id="KAG0306729.1"/>
    </source>
</evidence>
<evidence type="ECO:0000259" key="17">
    <source>
        <dbReference type="PROSITE" id="PS51195"/>
    </source>
</evidence>
<dbReference type="GO" id="GO:0003724">
    <property type="term" value="F:RNA helicase activity"/>
    <property type="evidence" value="ECO:0007669"/>
    <property type="project" value="UniProtKB-EC"/>
</dbReference>
<dbReference type="InterPro" id="IPR001650">
    <property type="entry name" value="Helicase_C-like"/>
</dbReference>
<dbReference type="PROSITE" id="PS51192">
    <property type="entry name" value="HELICASE_ATP_BIND_1"/>
    <property type="match status" value="1"/>
</dbReference>
<sequence>MSDSIGDWVKRDPNIVPKDTTWSSEKRVYEWKPSYTKDTAPRDTALEDELFNPAFRIDSGIHFKSYAKMSVSIKDGPPGLVPIASFDDAGLESVVLENVKRMEYTEPTPIQRNALPILMQNYDLMACAQTGSGKTAAFLVPTISKLVSKIFKGQLAIARLRSGNGAWKATPLVLIVLPTRELAIQIFEEARRFTYRTPLRPGVIYGGADVRVQKEQILKGCDILIATPGRLKDMIERNIVSLSRVRVAILDEADRMLDMGFEPQIRQIMMSSDLARDEGRQTLMFSATFPKEIQTLAREFLKEDFCRLRIGRIGGTTSLIKQNIVFVEDYEKKETVFNILLEYPPSRTLIFVEKKRTADGLDDFLYNKKFPTCSIHGDRDQRERELALRAFKEGKSPILIATAVASRGLDIKDVMHVINYDLSNDIDEYVHRIGRTARAGNLGTATSFYNSNNSPLAPTLTKLLLECKQEVPDFLRSYIDPNVTFETDDFYDEEAEPAGYGAVGAGDNAGSTWSGVSMWDPNQA</sequence>
<evidence type="ECO:0000256" key="3">
    <source>
        <dbReference type="ARBA" id="ARBA00022741"/>
    </source>
</evidence>
<name>A0A9P6R209_9FUNG</name>
<dbReference type="CDD" id="cd17967">
    <property type="entry name" value="DEADc_DDX3_DDX4"/>
    <property type="match status" value="1"/>
</dbReference>
<dbReference type="InterPro" id="IPR027417">
    <property type="entry name" value="P-loop_NTPase"/>
</dbReference>
<dbReference type="GO" id="GO:0005524">
    <property type="term" value="F:ATP binding"/>
    <property type="evidence" value="ECO:0007669"/>
    <property type="project" value="UniProtKB-KW"/>
</dbReference>
<dbReference type="FunFam" id="3.40.50.300:FF:000008">
    <property type="entry name" value="ATP-dependent RNA helicase RhlB"/>
    <property type="match status" value="1"/>
</dbReference>
<dbReference type="GO" id="GO:0003743">
    <property type="term" value="F:translation initiation factor activity"/>
    <property type="evidence" value="ECO:0007669"/>
    <property type="project" value="UniProtKB-KW"/>
</dbReference>
<keyword evidence="6 14" id="KW-0067">ATP-binding</keyword>
<feature type="domain" description="DEAD-box RNA helicase Q" evidence="17">
    <location>
        <begin position="84"/>
        <end position="112"/>
    </location>
</feature>
<dbReference type="InterPro" id="IPR044763">
    <property type="entry name" value="Ded1/Dbp1_DEADc"/>
</dbReference>
<keyword evidence="4 14" id="KW-0378">Hydrolase</keyword>
<organism evidence="18 19">
    <name type="scientific">Linnemannia gamsii</name>
    <dbReference type="NCBI Taxonomy" id="64522"/>
    <lineage>
        <taxon>Eukaryota</taxon>
        <taxon>Fungi</taxon>
        <taxon>Fungi incertae sedis</taxon>
        <taxon>Mucoromycota</taxon>
        <taxon>Mortierellomycotina</taxon>
        <taxon>Mortierellomycetes</taxon>
        <taxon>Mortierellales</taxon>
        <taxon>Mortierellaceae</taxon>
        <taxon>Linnemannia</taxon>
    </lineage>
</organism>
<dbReference type="SUPFAM" id="SSF52540">
    <property type="entry name" value="P-loop containing nucleoside triphosphate hydrolases"/>
    <property type="match status" value="1"/>
</dbReference>
<dbReference type="SMART" id="SM00487">
    <property type="entry name" value="DEXDc"/>
    <property type="match status" value="1"/>
</dbReference>
<evidence type="ECO:0000256" key="7">
    <source>
        <dbReference type="ARBA" id="ARBA00022884"/>
    </source>
</evidence>
<dbReference type="Pfam" id="PF00271">
    <property type="entry name" value="Helicase_C"/>
    <property type="match status" value="1"/>
</dbReference>
<dbReference type="Pfam" id="PF00270">
    <property type="entry name" value="DEAD"/>
    <property type="match status" value="1"/>
</dbReference>
<evidence type="ECO:0000256" key="5">
    <source>
        <dbReference type="ARBA" id="ARBA00022806"/>
    </source>
</evidence>
<evidence type="ECO:0000256" key="14">
    <source>
        <dbReference type="RuleBase" id="RU000492"/>
    </source>
</evidence>
<evidence type="ECO:0000256" key="8">
    <source>
        <dbReference type="ARBA" id="ARBA00024358"/>
    </source>
</evidence>
<dbReference type="GO" id="GO:0003723">
    <property type="term" value="F:RNA binding"/>
    <property type="evidence" value="ECO:0007669"/>
    <property type="project" value="UniProtKB-KW"/>
</dbReference>
<evidence type="ECO:0000256" key="10">
    <source>
        <dbReference type="ARBA" id="ARBA00024405"/>
    </source>
</evidence>
<evidence type="ECO:0000256" key="12">
    <source>
        <dbReference type="ARBA" id="ARBA00047984"/>
    </source>
</evidence>
<evidence type="ECO:0000256" key="9">
    <source>
        <dbReference type="ARBA" id="ARBA00024397"/>
    </source>
</evidence>
<dbReference type="EMBL" id="JAAAIN010001119">
    <property type="protein sequence ID" value="KAG0306729.1"/>
    <property type="molecule type" value="Genomic_DNA"/>
</dbReference>
<keyword evidence="3 14" id="KW-0547">Nucleotide-binding</keyword>
<dbReference type="InterPro" id="IPR011545">
    <property type="entry name" value="DEAD/DEAH_box_helicase_dom"/>
</dbReference>
<evidence type="ECO:0000256" key="2">
    <source>
        <dbReference type="ARBA" id="ARBA00022540"/>
    </source>
</evidence>
<evidence type="ECO:0000256" key="6">
    <source>
        <dbReference type="ARBA" id="ARBA00022840"/>
    </source>
</evidence>
<feature type="domain" description="Helicase C-terminal" evidence="16">
    <location>
        <begin position="319"/>
        <end position="479"/>
    </location>
</feature>
<proteinExistence type="inferred from homology"/>
<dbReference type="InterPro" id="IPR014014">
    <property type="entry name" value="RNA_helicase_DEAD_Q_motif"/>
</dbReference>
<evidence type="ECO:0000259" key="16">
    <source>
        <dbReference type="PROSITE" id="PS51194"/>
    </source>
</evidence>
<keyword evidence="5 14" id="KW-0347">Helicase</keyword>
<keyword evidence="19" id="KW-1185">Reference proteome</keyword>
<evidence type="ECO:0000256" key="11">
    <source>
        <dbReference type="ARBA" id="ARBA00025161"/>
    </source>
</evidence>
<comment type="similarity">
    <text evidence="8">Belongs to the DEAD box helicase family. DDX3/DED1 subfamily.</text>
</comment>
<gene>
    <name evidence="18" type="ORF">BGZ97_000633</name>
</gene>
<feature type="short sequence motif" description="Q motif" evidence="13">
    <location>
        <begin position="84"/>
        <end position="112"/>
    </location>
</feature>
<evidence type="ECO:0000313" key="19">
    <source>
        <dbReference type="Proteomes" id="UP000823405"/>
    </source>
</evidence>
<dbReference type="Proteomes" id="UP000823405">
    <property type="component" value="Unassembled WGS sequence"/>
</dbReference>